<protein>
    <submittedName>
        <fullName evidence="4">Heme-dependent peroxidase</fullName>
    </submittedName>
</protein>
<gene>
    <name evidence="4" type="ORF">FJZ47_16325</name>
</gene>
<keyword evidence="1" id="KW-0349">Heme</keyword>
<comment type="caution">
    <text evidence="4">The sequence shown here is derived from an EMBL/GenBank/DDBJ whole genome shotgun (WGS) entry which is preliminary data.</text>
</comment>
<dbReference type="InterPro" id="IPR010644">
    <property type="entry name" value="ChdC/CLD"/>
</dbReference>
<keyword evidence="4" id="KW-0575">Peroxidase</keyword>
<dbReference type="SUPFAM" id="SSF54909">
    <property type="entry name" value="Dimeric alpha+beta barrel"/>
    <property type="match status" value="1"/>
</dbReference>
<dbReference type="Pfam" id="PF06778">
    <property type="entry name" value="Chlor_dismutase"/>
    <property type="match status" value="1"/>
</dbReference>
<keyword evidence="3" id="KW-0408">Iron</keyword>
<evidence type="ECO:0000313" key="4">
    <source>
        <dbReference type="EMBL" id="MBM3225351.1"/>
    </source>
</evidence>
<evidence type="ECO:0000256" key="1">
    <source>
        <dbReference type="ARBA" id="ARBA00022617"/>
    </source>
</evidence>
<name>A0A937W1Y2_UNCTE</name>
<proteinExistence type="predicted"/>
<organism evidence="4 5">
    <name type="scientific">Tectimicrobiota bacterium</name>
    <dbReference type="NCBI Taxonomy" id="2528274"/>
    <lineage>
        <taxon>Bacteria</taxon>
        <taxon>Pseudomonadati</taxon>
        <taxon>Nitrospinota/Tectimicrobiota group</taxon>
        <taxon>Candidatus Tectimicrobiota</taxon>
    </lineage>
</organism>
<dbReference type="PANTHER" id="PTHR36843:SF1">
    <property type="entry name" value="COPROHEME DECARBOXYLASE"/>
    <property type="match status" value="1"/>
</dbReference>
<dbReference type="GO" id="GO:0004601">
    <property type="term" value="F:peroxidase activity"/>
    <property type="evidence" value="ECO:0007669"/>
    <property type="project" value="UniProtKB-KW"/>
</dbReference>
<reference evidence="4" key="1">
    <citation type="submission" date="2019-03" db="EMBL/GenBank/DDBJ databases">
        <title>Lake Tanganyika Metagenome-Assembled Genomes (MAGs).</title>
        <authorList>
            <person name="Tran P."/>
        </authorList>
    </citation>
    <scope>NUCLEOTIDE SEQUENCE</scope>
    <source>
        <strain evidence="4">K_DeepCast_65m_m2_066</strain>
    </source>
</reference>
<sequence>MKTQEAPETLEGWYVQHDVYTINWSQWRALEPAQRALISAEATAWGTAQAAPEQGSSAFFSMLGQKGDLLVVHFRPTLEALNGVELSLRQTGLFAYMQPVYSYLSVIELGLYEVIGAVQRKLATSGLEAGSTAYEEAYQQELEHQKGAMQARLYPVMPAGRYLCFYPMDKKRGETQNWYMLSMEERRQLMRGHGMIGRKYAGKVTQIISGSVGLDDWEWGVSLFADDPLVFKKLIYEMRFDAASALYALFGAFYVGIRFQPSDLGSWLS</sequence>
<evidence type="ECO:0000256" key="3">
    <source>
        <dbReference type="ARBA" id="ARBA00023004"/>
    </source>
</evidence>
<dbReference type="Proteomes" id="UP000712673">
    <property type="component" value="Unassembled WGS sequence"/>
</dbReference>
<dbReference type="AlphaFoldDB" id="A0A937W1Y2"/>
<keyword evidence="2" id="KW-0479">Metal-binding</keyword>
<evidence type="ECO:0000313" key="5">
    <source>
        <dbReference type="Proteomes" id="UP000712673"/>
    </source>
</evidence>
<dbReference type="InterPro" id="IPR011008">
    <property type="entry name" value="Dimeric_a/b-barrel"/>
</dbReference>
<accession>A0A937W1Y2</accession>
<dbReference type="GO" id="GO:0046872">
    <property type="term" value="F:metal ion binding"/>
    <property type="evidence" value="ECO:0007669"/>
    <property type="project" value="UniProtKB-KW"/>
</dbReference>
<feature type="non-terminal residue" evidence="4">
    <location>
        <position position="269"/>
    </location>
</feature>
<dbReference type="GO" id="GO:0020037">
    <property type="term" value="F:heme binding"/>
    <property type="evidence" value="ECO:0007669"/>
    <property type="project" value="InterPro"/>
</dbReference>
<dbReference type="EMBL" id="VGLS01000550">
    <property type="protein sequence ID" value="MBM3225351.1"/>
    <property type="molecule type" value="Genomic_DNA"/>
</dbReference>
<dbReference type="NCBIfam" id="NF008913">
    <property type="entry name" value="PRK12276.1"/>
    <property type="match status" value="1"/>
</dbReference>
<dbReference type="PANTHER" id="PTHR36843">
    <property type="entry name" value="HEME-DEPENDENT PEROXIDASE YWFI-RELATED"/>
    <property type="match status" value="1"/>
</dbReference>
<dbReference type="Gene3D" id="3.30.70.1030">
    <property type="entry name" value="Apc35880, domain 1"/>
    <property type="match status" value="2"/>
</dbReference>
<keyword evidence="4" id="KW-0560">Oxidoreductase</keyword>
<evidence type="ECO:0000256" key="2">
    <source>
        <dbReference type="ARBA" id="ARBA00022723"/>
    </source>
</evidence>